<keyword evidence="7" id="KW-0969">Cilium</keyword>
<comment type="caution">
    <text evidence="7">The sequence shown here is derived from an EMBL/GenBank/DDBJ whole genome shotgun (WGS) entry which is preliminary data.</text>
</comment>
<dbReference type="PANTHER" id="PTHR34933:SF1">
    <property type="entry name" value="FLAGELLAR L-RING PROTEIN"/>
    <property type="match status" value="1"/>
</dbReference>
<dbReference type="GO" id="GO:0009427">
    <property type="term" value="C:bacterial-type flagellum basal body, distal rod, L ring"/>
    <property type="evidence" value="ECO:0007669"/>
    <property type="project" value="InterPro"/>
</dbReference>
<evidence type="ECO:0000256" key="5">
    <source>
        <dbReference type="ARBA" id="ARBA00023143"/>
    </source>
</evidence>
<sequence length="197" mass="20857">MRSLTKSFVCYIVLGFLIAAMPITTKADAASLWSDNANLYADHKARGVGDILTILINESSSASRAGKANNSKSASAGASAGTGIFRWIAGADFESEDSFNAQGSISNTNKVNAKMTARVIEVQPNGNLVVTGTQSIKQNGEEQKITVTGVVRPDDVTADNTVLSSYVADAQIRIDGHGPISGKQRQGILTQIFNFLF</sequence>
<dbReference type="InterPro" id="IPR000527">
    <property type="entry name" value="Flag_Lring"/>
</dbReference>
<evidence type="ECO:0000256" key="2">
    <source>
        <dbReference type="ARBA" id="ARBA00004442"/>
    </source>
</evidence>
<keyword evidence="4" id="KW-0472">Membrane</keyword>
<keyword evidence="6" id="KW-0998">Cell outer membrane</keyword>
<keyword evidence="3" id="KW-0732">Signal</keyword>
<dbReference type="GO" id="GO:0003774">
    <property type="term" value="F:cytoskeletal motor activity"/>
    <property type="evidence" value="ECO:0007669"/>
    <property type="project" value="InterPro"/>
</dbReference>
<organism evidence="7">
    <name type="scientific">bioreactor metagenome</name>
    <dbReference type="NCBI Taxonomy" id="1076179"/>
    <lineage>
        <taxon>unclassified sequences</taxon>
        <taxon>metagenomes</taxon>
        <taxon>ecological metagenomes</taxon>
    </lineage>
</organism>
<dbReference type="Pfam" id="PF02107">
    <property type="entry name" value="FlgH"/>
    <property type="match status" value="1"/>
</dbReference>
<dbReference type="AlphaFoldDB" id="A0A645GB82"/>
<gene>
    <name evidence="7" type="primary">flgH_7</name>
    <name evidence="7" type="ORF">SDC9_171561</name>
</gene>
<dbReference type="PRINTS" id="PR01008">
    <property type="entry name" value="FLGLRINGFLGH"/>
</dbReference>
<dbReference type="PANTHER" id="PTHR34933">
    <property type="entry name" value="FLAGELLAR L-RING PROTEIN"/>
    <property type="match status" value="1"/>
</dbReference>
<keyword evidence="5" id="KW-0975">Bacterial flagellum</keyword>
<dbReference type="GO" id="GO:0071973">
    <property type="term" value="P:bacterial-type flagellum-dependent cell motility"/>
    <property type="evidence" value="ECO:0007669"/>
    <property type="project" value="InterPro"/>
</dbReference>
<proteinExistence type="inferred from homology"/>
<keyword evidence="7" id="KW-0282">Flagellum</keyword>
<dbReference type="HAMAP" id="MF_00415">
    <property type="entry name" value="FlgH"/>
    <property type="match status" value="1"/>
</dbReference>
<evidence type="ECO:0000256" key="3">
    <source>
        <dbReference type="ARBA" id="ARBA00022729"/>
    </source>
</evidence>
<dbReference type="GO" id="GO:0009279">
    <property type="term" value="C:cell outer membrane"/>
    <property type="evidence" value="ECO:0007669"/>
    <property type="project" value="UniProtKB-SubCell"/>
</dbReference>
<name>A0A645GB82_9ZZZZ</name>
<accession>A0A645GB82</accession>
<comment type="subcellular location">
    <subcellularLocation>
        <location evidence="1">Bacterial flagellum</location>
    </subcellularLocation>
    <subcellularLocation>
        <location evidence="2">Cell outer membrane</location>
    </subcellularLocation>
</comment>
<protein>
    <submittedName>
        <fullName evidence="7">Flagellar L-ring protein</fullName>
    </submittedName>
</protein>
<keyword evidence="7" id="KW-0966">Cell projection</keyword>
<evidence type="ECO:0000256" key="4">
    <source>
        <dbReference type="ARBA" id="ARBA00023136"/>
    </source>
</evidence>
<dbReference type="EMBL" id="VSSQ01072914">
    <property type="protein sequence ID" value="MPN24167.1"/>
    <property type="molecule type" value="Genomic_DNA"/>
</dbReference>
<evidence type="ECO:0000313" key="7">
    <source>
        <dbReference type="EMBL" id="MPN24167.1"/>
    </source>
</evidence>
<evidence type="ECO:0000256" key="6">
    <source>
        <dbReference type="ARBA" id="ARBA00023237"/>
    </source>
</evidence>
<evidence type="ECO:0000256" key="1">
    <source>
        <dbReference type="ARBA" id="ARBA00004365"/>
    </source>
</evidence>
<reference evidence="7" key="1">
    <citation type="submission" date="2019-08" db="EMBL/GenBank/DDBJ databases">
        <authorList>
            <person name="Kucharzyk K."/>
            <person name="Murdoch R.W."/>
            <person name="Higgins S."/>
            <person name="Loffler F."/>
        </authorList>
    </citation>
    <scope>NUCLEOTIDE SEQUENCE</scope>
</reference>